<dbReference type="InterPro" id="IPR037401">
    <property type="entry name" value="SnoaL-like"/>
</dbReference>
<evidence type="ECO:0000313" key="3">
    <source>
        <dbReference type="Proteomes" id="UP000263900"/>
    </source>
</evidence>
<dbReference type="Gene3D" id="3.10.450.50">
    <property type="match status" value="1"/>
</dbReference>
<accession>A0A3B7MPS9</accession>
<organism evidence="2 3">
    <name type="scientific">Paraflavitalea soli</name>
    <dbReference type="NCBI Taxonomy" id="2315862"/>
    <lineage>
        <taxon>Bacteria</taxon>
        <taxon>Pseudomonadati</taxon>
        <taxon>Bacteroidota</taxon>
        <taxon>Chitinophagia</taxon>
        <taxon>Chitinophagales</taxon>
        <taxon>Chitinophagaceae</taxon>
        <taxon>Paraflavitalea</taxon>
    </lineage>
</organism>
<dbReference type="Pfam" id="PF12680">
    <property type="entry name" value="SnoaL_2"/>
    <property type="match status" value="1"/>
</dbReference>
<keyword evidence="3" id="KW-1185">Reference proteome</keyword>
<dbReference type="Proteomes" id="UP000263900">
    <property type="component" value="Chromosome"/>
</dbReference>
<name>A0A3B7MPS9_9BACT</name>
<dbReference type="RefSeq" id="WP_119049413.1">
    <property type="nucleotide sequence ID" value="NZ_CP032157.1"/>
</dbReference>
<dbReference type="OrthoDB" id="795653at2"/>
<dbReference type="InterPro" id="IPR032710">
    <property type="entry name" value="NTF2-like_dom_sf"/>
</dbReference>
<sequence length="115" mass="12607">MNNAAKTTVLAFIDALNKEDFKAAKAQVNDDLTFIGVMGTRNGAAAYFADMEKMKLKYEVKEAIAEGDTVCLQYDINMGGGNTIFAIGWYSLVQGKISTFKVVFDPRPLLEKAGR</sequence>
<proteinExistence type="predicted"/>
<reference evidence="2 3" key="1">
    <citation type="submission" date="2018-09" db="EMBL/GenBank/DDBJ databases">
        <title>Genome sequencing of strain 6GH32-13.</title>
        <authorList>
            <person name="Weon H.-Y."/>
            <person name="Heo J."/>
            <person name="Kwon S.-W."/>
        </authorList>
    </citation>
    <scope>NUCLEOTIDE SEQUENCE [LARGE SCALE GENOMIC DNA]</scope>
    <source>
        <strain evidence="2 3">5GH32-13</strain>
    </source>
</reference>
<dbReference type="SUPFAM" id="SSF54427">
    <property type="entry name" value="NTF2-like"/>
    <property type="match status" value="1"/>
</dbReference>
<evidence type="ECO:0000313" key="2">
    <source>
        <dbReference type="EMBL" id="AXY73575.1"/>
    </source>
</evidence>
<dbReference type="EMBL" id="CP032157">
    <property type="protein sequence ID" value="AXY73575.1"/>
    <property type="molecule type" value="Genomic_DNA"/>
</dbReference>
<feature type="domain" description="SnoaL-like" evidence="1">
    <location>
        <begin position="9"/>
        <end position="98"/>
    </location>
</feature>
<dbReference type="KEGG" id="pseg:D3H65_06085"/>
<dbReference type="AlphaFoldDB" id="A0A3B7MPS9"/>
<protein>
    <submittedName>
        <fullName evidence="2">Nuclear transport factor 2 family protein</fullName>
    </submittedName>
</protein>
<gene>
    <name evidence="2" type="ORF">D3H65_06085</name>
</gene>
<evidence type="ECO:0000259" key="1">
    <source>
        <dbReference type="Pfam" id="PF12680"/>
    </source>
</evidence>